<proteinExistence type="predicted"/>
<evidence type="ECO:0000313" key="2">
    <source>
        <dbReference type="EMBL" id="ATB40947.1"/>
    </source>
</evidence>
<sequence>MAYPLRNGNSVKFLMDGEEIFSALKAGFDRVAAAPRGTPHTYVRMAFWLIAHNIRLGNLAQFAVDANSLIRHVGLVLRAGHDADLILWYPNMKARLGMKEQPLEHDALARNIGELDLSLHRSTGGQSGRGRVYRERYEGLFASSQHQKIAIFSVNGQRTVVLGGLNMAHRYFDNTRHDVLLGGAPTSWHDTAIELKGPATDDVEDEWIRRWRRVIDIADATVPTERLYNHLTARGITDQWKQAHAADIAANPTAQVVVPAGAVPHVVQNVPVQVALTRSSATTRTRVTDIRERLLALIGQANQRVYLENNQLTDPDLVRAIYRRKQAVPGLQVVIVTNPSGGGVGYLTRRAWMHMALRHPSCRSVVYASKKDPTGQKVVVRGAGPAPAWQVEDNYTPNVPTWHQWLEDDGLRFAKTSAGHHLVDTKKKKFHEVLDVDVDFHFYTPASHTGWVNTGHGVVPAFRTLCIHSKLAVVDDYLICGSSNWTYRSLQYDGEISLFMRNNALADAALARLLGHYDTVNAVNLGNIEATTRATADAILAAGAPAIHQAGAFVLLPLEYRPGELGPSSCLFWGDASPAHSTVDRLRNARERLARVQSDLPDWTWW</sequence>
<name>A0A250JBQ9_9BACT</name>
<dbReference type="KEGG" id="cfus:CYFUS_006409"/>
<dbReference type="Proteomes" id="UP000217257">
    <property type="component" value="Chromosome"/>
</dbReference>
<dbReference type="AlphaFoldDB" id="A0A250JBQ9"/>
<dbReference type="PANTHER" id="PTHR21248">
    <property type="entry name" value="CARDIOLIPIN SYNTHASE"/>
    <property type="match status" value="1"/>
</dbReference>
<dbReference type="Gene3D" id="3.30.870.10">
    <property type="entry name" value="Endonuclease Chain A"/>
    <property type="match status" value="2"/>
</dbReference>
<accession>A0A250JBQ9</accession>
<dbReference type="RefSeq" id="WP_198316214.1">
    <property type="nucleotide sequence ID" value="NZ_CP022098.1"/>
</dbReference>
<evidence type="ECO:0000259" key="1">
    <source>
        <dbReference type="PROSITE" id="PS50035"/>
    </source>
</evidence>
<gene>
    <name evidence="2" type="ORF">CYFUS_006409</name>
</gene>
<dbReference type="SMART" id="SM00155">
    <property type="entry name" value="PLDc"/>
    <property type="match status" value="2"/>
</dbReference>
<dbReference type="EMBL" id="CP022098">
    <property type="protein sequence ID" value="ATB40947.1"/>
    <property type="molecule type" value="Genomic_DNA"/>
</dbReference>
<feature type="domain" description="PLD phosphodiesterase" evidence="1">
    <location>
        <begin position="463"/>
        <end position="489"/>
    </location>
</feature>
<organism evidence="2 3">
    <name type="scientific">Cystobacter fuscus</name>
    <dbReference type="NCBI Taxonomy" id="43"/>
    <lineage>
        <taxon>Bacteria</taxon>
        <taxon>Pseudomonadati</taxon>
        <taxon>Myxococcota</taxon>
        <taxon>Myxococcia</taxon>
        <taxon>Myxococcales</taxon>
        <taxon>Cystobacterineae</taxon>
        <taxon>Archangiaceae</taxon>
        <taxon>Cystobacter</taxon>
    </lineage>
</organism>
<dbReference type="Pfam" id="PF13091">
    <property type="entry name" value="PLDc_2"/>
    <property type="match status" value="1"/>
</dbReference>
<reference evidence="2 3" key="1">
    <citation type="submission" date="2017-06" db="EMBL/GenBank/DDBJ databases">
        <title>Sequencing and comparative analysis of myxobacterial genomes.</title>
        <authorList>
            <person name="Rupp O."/>
            <person name="Goesmann A."/>
            <person name="Sogaard-Andersen L."/>
        </authorList>
    </citation>
    <scope>NUCLEOTIDE SEQUENCE [LARGE SCALE GENOMIC DNA]</scope>
    <source>
        <strain evidence="2 3">DSM 52655</strain>
    </source>
</reference>
<dbReference type="SUPFAM" id="SSF56024">
    <property type="entry name" value="Phospholipase D/nuclease"/>
    <property type="match status" value="2"/>
</dbReference>
<dbReference type="GO" id="GO:0032049">
    <property type="term" value="P:cardiolipin biosynthetic process"/>
    <property type="evidence" value="ECO:0007669"/>
    <property type="project" value="UniProtKB-ARBA"/>
</dbReference>
<dbReference type="PROSITE" id="PS50035">
    <property type="entry name" value="PLD"/>
    <property type="match status" value="1"/>
</dbReference>
<evidence type="ECO:0000313" key="3">
    <source>
        <dbReference type="Proteomes" id="UP000217257"/>
    </source>
</evidence>
<dbReference type="InterPro" id="IPR025202">
    <property type="entry name" value="PLD-like_dom"/>
</dbReference>
<dbReference type="GO" id="GO:0030572">
    <property type="term" value="F:phosphatidyltransferase activity"/>
    <property type="evidence" value="ECO:0007669"/>
    <property type="project" value="UniProtKB-ARBA"/>
</dbReference>
<protein>
    <recommendedName>
        <fullName evidence="1">PLD phosphodiesterase domain-containing protein</fullName>
    </recommendedName>
</protein>
<dbReference type="PANTHER" id="PTHR21248:SF22">
    <property type="entry name" value="PHOSPHOLIPASE D"/>
    <property type="match status" value="1"/>
</dbReference>
<dbReference type="InterPro" id="IPR001736">
    <property type="entry name" value="PLipase_D/transphosphatidylase"/>
</dbReference>